<dbReference type="NCBIfam" id="NF000908">
    <property type="entry name" value="PRK00089.1"/>
    <property type="match status" value="1"/>
</dbReference>
<feature type="region of interest" description="G4" evidence="9">
    <location>
        <begin position="121"/>
        <end position="124"/>
    </location>
</feature>
<dbReference type="GO" id="GO:0070181">
    <property type="term" value="F:small ribosomal subunit rRNA binding"/>
    <property type="evidence" value="ECO:0007669"/>
    <property type="project" value="UniProtKB-UniRule"/>
</dbReference>
<protein>
    <recommendedName>
        <fullName evidence="2 8">GTPase Era</fullName>
    </recommendedName>
</protein>
<feature type="region of interest" description="G3" evidence="9">
    <location>
        <begin position="60"/>
        <end position="63"/>
    </location>
</feature>
<feature type="binding site" evidence="8">
    <location>
        <begin position="13"/>
        <end position="20"/>
    </location>
    <ligand>
        <name>GTP</name>
        <dbReference type="ChEBI" id="CHEBI:37565"/>
    </ligand>
</feature>
<evidence type="ECO:0000256" key="3">
    <source>
        <dbReference type="ARBA" id="ARBA00022517"/>
    </source>
</evidence>
<dbReference type="Pfam" id="PF07650">
    <property type="entry name" value="KH_2"/>
    <property type="match status" value="1"/>
</dbReference>
<dbReference type="HOGENOM" id="CLU_038009_1_0_9"/>
<proteinExistence type="inferred from homology"/>
<evidence type="ECO:0000256" key="8">
    <source>
        <dbReference type="HAMAP-Rule" id="MF_00367"/>
    </source>
</evidence>
<dbReference type="GO" id="GO:0043024">
    <property type="term" value="F:ribosomal small subunit binding"/>
    <property type="evidence" value="ECO:0007669"/>
    <property type="project" value="TreeGrafter"/>
</dbReference>
<evidence type="ECO:0000256" key="1">
    <source>
        <dbReference type="ARBA" id="ARBA00007921"/>
    </source>
</evidence>
<keyword evidence="6 8" id="KW-0342">GTP-binding</keyword>
<feature type="region of interest" description="G1" evidence="9">
    <location>
        <begin position="13"/>
        <end position="20"/>
    </location>
</feature>
<feature type="region of interest" description="G5" evidence="9">
    <location>
        <begin position="151"/>
        <end position="153"/>
    </location>
</feature>
<dbReference type="Gene3D" id="3.30.300.20">
    <property type="match status" value="1"/>
</dbReference>
<keyword evidence="8" id="KW-0699">rRNA-binding</keyword>
<organism evidence="13 14">
    <name type="scientific">Ethanoligenens harbinense (strain DSM 18485 / JCM 12961 / CGMCC 1.5033 / YUAN-3)</name>
    <dbReference type="NCBI Taxonomy" id="663278"/>
    <lineage>
        <taxon>Bacteria</taxon>
        <taxon>Bacillati</taxon>
        <taxon>Bacillota</taxon>
        <taxon>Clostridia</taxon>
        <taxon>Eubacteriales</taxon>
        <taxon>Oscillospiraceae</taxon>
        <taxon>Ethanoligenens</taxon>
    </lineage>
</organism>
<evidence type="ECO:0000256" key="9">
    <source>
        <dbReference type="PROSITE-ProRule" id="PRU01050"/>
    </source>
</evidence>
<dbReference type="InterPro" id="IPR005225">
    <property type="entry name" value="Small_GTP-bd"/>
</dbReference>
<dbReference type="InterPro" id="IPR030388">
    <property type="entry name" value="G_ERA_dom"/>
</dbReference>
<evidence type="ECO:0000259" key="12">
    <source>
        <dbReference type="PROSITE" id="PS51713"/>
    </source>
</evidence>
<keyword evidence="7 8" id="KW-0472">Membrane</keyword>
<keyword evidence="14" id="KW-1185">Reference proteome</keyword>
<dbReference type="Pfam" id="PF01926">
    <property type="entry name" value="MMR_HSR1"/>
    <property type="match status" value="1"/>
</dbReference>
<name>E6U536_ETHHY</name>
<dbReference type="InterPro" id="IPR027417">
    <property type="entry name" value="P-loop_NTPase"/>
</dbReference>
<comment type="similarity">
    <text evidence="1 8 9 10">Belongs to the TRAFAC class TrmE-Era-EngA-EngB-Septin-like GTPase superfamily. Era GTPase family.</text>
</comment>
<evidence type="ECO:0000256" key="2">
    <source>
        <dbReference type="ARBA" id="ARBA00020484"/>
    </source>
</evidence>
<dbReference type="STRING" id="663278.Ethha_1191"/>
<dbReference type="InterPro" id="IPR009019">
    <property type="entry name" value="KH_sf_prok-type"/>
</dbReference>
<reference evidence="13 14" key="1">
    <citation type="submission" date="2010-12" db="EMBL/GenBank/DDBJ databases">
        <title>Complete sequence of Ethanoligenens harbinense YUAN-3.</title>
        <authorList>
            <person name="Lucas S."/>
            <person name="Copeland A."/>
            <person name="Lapidus A."/>
            <person name="Cheng J.-F."/>
            <person name="Bruce D."/>
            <person name="Goodwin L."/>
            <person name="Pitluck S."/>
            <person name="Chertkov O."/>
            <person name="Misra M."/>
            <person name="Detter J.C."/>
            <person name="Han C."/>
            <person name="Tapia R."/>
            <person name="Land M."/>
            <person name="Hauser L."/>
            <person name="Jeffries C."/>
            <person name="Kyrpides N."/>
            <person name="Ivanova N."/>
            <person name="Mikhailova N."/>
            <person name="Wang A."/>
            <person name="Mouttaki H."/>
            <person name="He Z."/>
            <person name="Zhou J."/>
            <person name="Hemme C.L."/>
            <person name="Woyke T."/>
        </authorList>
    </citation>
    <scope>NUCLEOTIDE SEQUENCE [LARGE SCALE GENOMIC DNA]</scope>
    <source>
        <strain evidence="14">DSM 18485 / JCM 12961 / CGMCC 1.5033 / YUAN-3</strain>
    </source>
</reference>
<dbReference type="EMBL" id="CP002400">
    <property type="protein sequence ID" value="ADU26742.1"/>
    <property type="molecule type" value="Genomic_DNA"/>
</dbReference>
<keyword evidence="8" id="KW-1003">Cell membrane</keyword>
<comment type="function">
    <text evidence="8">An essential GTPase that binds both GDP and GTP, with rapid nucleotide exchange. Plays a role in 16S rRNA processing and 30S ribosomal subunit biogenesis and possibly also in cell cycle regulation and energy metabolism.</text>
</comment>
<dbReference type="Proteomes" id="UP000001551">
    <property type="component" value="Chromosome"/>
</dbReference>
<dbReference type="FunFam" id="3.40.50.300:FF:000094">
    <property type="entry name" value="GTPase Era"/>
    <property type="match status" value="1"/>
</dbReference>
<sequence>MTIQHSGFVAIIGRPNVGKSTLLNAILGEKIAIVSPKPQTTRNKITGVYTKDDTQLIFLDTPGWHQPKTKLGNYMAKSVDNTLTDVDAVLFVIEPREAPRPAETELLGKLGKQVPVLLVINKIDILADKSALMGVIAHWSKLRDFTAVVPISAEKNDGVDALLAELISLMPEGPQYYPDDMVTAEPERLVVAEIIREKLLTLLSAEIPHGIAVSIERMHERETGSLIDIDAVIYCERESHTGIIVGKGGAMLKKVGIKARADIESLLGCHVSLHLWVKVKENWRNREGILRTLGYD</sequence>
<feature type="region of interest" description="G2" evidence="9">
    <location>
        <begin position="39"/>
        <end position="43"/>
    </location>
</feature>
<dbReference type="PROSITE" id="PS50823">
    <property type="entry name" value="KH_TYPE_2"/>
    <property type="match status" value="1"/>
</dbReference>
<dbReference type="InterPro" id="IPR006073">
    <property type="entry name" value="GTP-bd"/>
</dbReference>
<dbReference type="PANTHER" id="PTHR42698">
    <property type="entry name" value="GTPASE ERA"/>
    <property type="match status" value="1"/>
</dbReference>
<dbReference type="AlphaFoldDB" id="E6U536"/>
<gene>
    <name evidence="8" type="primary">era</name>
    <name evidence="13" type="ordered locus">Ethha_1191</name>
</gene>
<dbReference type="SUPFAM" id="SSF54814">
    <property type="entry name" value="Prokaryotic type KH domain (KH-domain type II)"/>
    <property type="match status" value="1"/>
</dbReference>
<feature type="domain" description="KH type-2" evidence="11">
    <location>
        <begin position="195"/>
        <end position="281"/>
    </location>
</feature>
<evidence type="ECO:0000256" key="7">
    <source>
        <dbReference type="ARBA" id="ARBA00023136"/>
    </source>
</evidence>
<feature type="binding site" evidence="8">
    <location>
        <begin position="121"/>
        <end position="124"/>
    </location>
    <ligand>
        <name>GTP</name>
        <dbReference type="ChEBI" id="CHEBI:37565"/>
    </ligand>
</feature>
<dbReference type="CDD" id="cd22534">
    <property type="entry name" value="KH-II_Era"/>
    <property type="match status" value="1"/>
</dbReference>
<dbReference type="SUPFAM" id="SSF52540">
    <property type="entry name" value="P-loop containing nucleoside triphosphate hydrolases"/>
    <property type="match status" value="1"/>
</dbReference>
<dbReference type="NCBIfam" id="TIGR00436">
    <property type="entry name" value="era"/>
    <property type="match status" value="1"/>
</dbReference>
<accession>E6U536</accession>
<evidence type="ECO:0000313" key="13">
    <source>
        <dbReference type="EMBL" id="ADU26742.1"/>
    </source>
</evidence>
<dbReference type="InterPro" id="IPR015946">
    <property type="entry name" value="KH_dom-like_a/b"/>
</dbReference>
<comment type="subunit">
    <text evidence="8">Monomer.</text>
</comment>
<dbReference type="CDD" id="cd04163">
    <property type="entry name" value="Era"/>
    <property type="match status" value="1"/>
</dbReference>
<evidence type="ECO:0000256" key="10">
    <source>
        <dbReference type="RuleBase" id="RU003761"/>
    </source>
</evidence>
<comment type="subcellular location">
    <subcellularLocation>
        <location evidence="8">Cytoplasm</location>
    </subcellularLocation>
    <subcellularLocation>
        <location evidence="8">Cell membrane</location>
        <topology evidence="8">Peripheral membrane protein</topology>
    </subcellularLocation>
</comment>
<dbReference type="GO" id="GO:0005886">
    <property type="term" value="C:plasma membrane"/>
    <property type="evidence" value="ECO:0007669"/>
    <property type="project" value="UniProtKB-SubCell"/>
</dbReference>
<evidence type="ECO:0000256" key="6">
    <source>
        <dbReference type="ARBA" id="ARBA00023134"/>
    </source>
</evidence>
<dbReference type="NCBIfam" id="TIGR00231">
    <property type="entry name" value="small_GTP"/>
    <property type="match status" value="1"/>
</dbReference>
<dbReference type="KEGG" id="eha:Ethha_1191"/>
<dbReference type="GO" id="GO:0005829">
    <property type="term" value="C:cytosol"/>
    <property type="evidence" value="ECO:0007669"/>
    <property type="project" value="TreeGrafter"/>
</dbReference>
<feature type="domain" description="Era-type G" evidence="12">
    <location>
        <begin position="5"/>
        <end position="172"/>
    </location>
</feature>
<keyword evidence="8" id="KW-0963">Cytoplasm</keyword>
<dbReference type="PANTHER" id="PTHR42698:SF1">
    <property type="entry name" value="GTPASE ERA, MITOCHONDRIAL"/>
    <property type="match status" value="1"/>
</dbReference>
<dbReference type="PROSITE" id="PS51713">
    <property type="entry name" value="G_ERA"/>
    <property type="match status" value="1"/>
</dbReference>
<keyword evidence="5 8" id="KW-0694">RNA-binding</keyword>
<dbReference type="eggNOG" id="COG1159">
    <property type="taxonomic scope" value="Bacteria"/>
</dbReference>
<dbReference type="GO" id="GO:0000028">
    <property type="term" value="P:ribosomal small subunit assembly"/>
    <property type="evidence" value="ECO:0007669"/>
    <property type="project" value="TreeGrafter"/>
</dbReference>
<evidence type="ECO:0000256" key="4">
    <source>
        <dbReference type="ARBA" id="ARBA00022741"/>
    </source>
</evidence>
<feature type="binding site" evidence="8">
    <location>
        <begin position="60"/>
        <end position="64"/>
    </location>
    <ligand>
        <name>GTP</name>
        <dbReference type="ChEBI" id="CHEBI:37565"/>
    </ligand>
</feature>
<dbReference type="Gene3D" id="3.40.50.300">
    <property type="entry name" value="P-loop containing nucleotide triphosphate hydrolases"/>
    <property type="match status" value="1"/>
</dbReference>
<dbReference type="RefSeq" id="WP_013485103.1">
    <property type="nucleotide sequence ID" value="NC_014828.1"/>
</dbReference>
<dbReference type="GO" id="GO:0005525">
    <property type="term" value="F:GTP binding"/>
    <property type="evidence" value="ECO:0007669"/>
    <property type="project" value="UniProtKB-UniRule"/>
</dbReference>
<dbReference type="FunFam" id="3.30.300.20:FF:000003">
    <property type="entry name" value="GTPase Era"/>
    <property type="match status" value="1"/>
</dbReference>
<evidence type="ECO:0000256" key="5">
    <source>
        <dbReference type="ARBA" id="ARBA00022884"/>
    </source>
</evidence>
<evidence type="ECO:0000259" key="11">
    <source>
        <dbReference type="PROSITE" id="PS50823"/>
    </source>
</evidence>
<dbReference type="InterPro" id="IPR004044">
    <property type="entry name" value="KH_dom_type_2"/>
</dbReference>
<dbReference type="GO" id="GO:0003924">
    <property type="term" value="F:GTPase activity"/>
    <property type="evidence" value="ECO:0007669"/>
    <property type="project" value="UniProtKB-UniRule"/>
</dbReference>
<keyword evidence="3 8" id="KW-0690">Ribosome biogenesis</keyword>
<dbReference type="InterPro" id="IPR005662">
    <property type="entry name" value="GTPase_Era-like"/>
</dbReference>
<dbReference type="HAMAP" id="MF_00367">
    <property type="entry name" value="GTPase_Era"/>
    <property type="match status" value="1"/>
</dbReference>
<keyword evidence="4 8" id="KW-0547">Nucleotide-binding</keyword>
<evidence type="ECO:0000313" key="14">
    <source>
        <dbReference type="Proteomes" id="UP000001551"/>
    </source>
</evidence>